<reference evidence="3 4" key="1">
    <citation type="submission" date="2019-01" db="EMBL/GenBank/DDBJ databases">
        <title>Egibacter rhizosphaerae EGI 80759T.</title>
        <authorList>
            <person name="Chen D.-D."/>
            <person name="Tian Y."/>
            <person name="Jiao J.-Y."/>
            <person name="Zhang X.-T."/>
            <person name="Zhang Y.-G."/>
            <person name="Zhang Y."/>
            <person name="Xiao M."/>
            <person name="Shu W.-S."/>
            <person name="Li W.-J."/>
        </authorList>
    </citation>
    <scope>NUCLEOTIDE SEQUENCE [LARGE SCALE GENOMIC DNA]</scope>
    <source>
        <strain evidence="3 4">EGI 80759</strain>
    </source>
</reference>
<dbReference type="InterPro" id="IPR016084">
    <property type="entry name" value="Haem_Oase-like_multi-hlx"/>
</dbReference>
<evidence type="ECO:0000313" key="4">
    <source>
        <dbReference type="Proteomes" id="UP000291469"/>
    </source>
</evidence>
<dbReference type="Gene3D" id="1.20.910.10">
    <property type="entry name" value="Heme oxygenase-like"/>
    <property type="match status" value="1"/>
</dbReference>
<evidence type="ECO:0000313" key="3">
    <source>
        <dbReference type="EMBL" id="QBI19532.1"/>
    </source>
</evidence>
<dbReference type="PANTHER" id="PTHR43198:SF2">
    <property type="entry name" value="SI:CH1073-67J19.1-RELATED"/>
    <property type="match status" value="1"/>
</dbReference>
<dbReference type="RefSeq" id="WP_131154529.1">
    <property type="nucleotide sequence ID" value="NZ_CP036402.1"/>
</dbReference>
<dbReference type="SUPFAM" id="SSF48613">
    <property type="entry name" value="Heme oxygenase-like"/>
    <property type="match status" value="1"/>
</dbReference>
<organism evidence="3 4">
    <name type="scientific">Egibacter rhizosphaerae</name>
    <dbReference type="NCBI Taxonomy" id="1670831"/>
    <lineage>
        <taxon>Bacteria</taxon>
        <taxon>Bacillati</taxon>
        <taxon>Actinomycetota</taxon>
        <taxon>Nitriliruptoria</taxon>
        <taxon>Egibacterales</taxon>
        <taxon>Egibacteraceae</taxon>
        <taxon>Egibacter</taxon>
    </lineage>
</organism>
<dbReference type="GO" id="GO:0005829">
    <property type="term" value="C:cytosol"/>
    <property type="evidence" value="ECO:0007669"/>
    <property type="project" value="TreeGrafter"/>
</dbReference>
<dbReference type="AlphaFoldDB" id="A0A411YEI2"/>
<dbReference type="Pfam" id="PF03070">
    <property type="entry name" value="TENA_THI-4"/>
    <property type="match status" value="1"/>
</dbReference>
<keyword evidence="4" id="KW-1185">Reference proteome</keyword>
<dbReference type="OrthoDB" id="34166at2"/>
<dbReference type="EMBL" id="CP036402">
    <property type="protein sequence ID" value="QBI19532.1"/>
    <property type="molecule type" value="Genomic_DNA"/>
</dbReference>
<comment type="pathway">
    <text evidence="1">Cofactor biosynthesis; thiamine diphosphate biosynthesis.</text>
</comment>
<dbReference type="PANTHER" id="PTHR43198">
    <property type="entry name" value="BIFUNCTIONAL TH2 PROTEIN"/>
    <property type="match status" value="1"/>
</dbReference>
<evidence type="ECO:0000259" key="2">
    <source>
        <dbReference type="Pfam" id="PF03070"/>
    </source>
</evidence>
<gene>
    <name evidence="3" type="ORF">ER308_08195</name>
</gene>
<accession>A0A411YEI2</accession>
<dbReference type="Proteomes" id="UP000291469">
    <property type="component" value="Chromosome"/>
</dbReference>
<dbReference type="CDD" id="cd19368">
    <property type="entry name" value="TenA_C_AtTH2-like"/>
    <property type="match status" value="1"/>
</dbReference>
<sequence>MGRAADLWNAHRDLADACLEHPFVQGIGSGALARDSFVFYVEQDAFFLASFARAYALAFAKAPDTSTMVEIRALLDGVFEELELHRGYAQRWGASLEPEPSAATSAYTDFLLRVAWSEPVASIMAAMTPCMRLYAHLGTRLAEDGRPDSPYHEWVDTYADPEFDALAARMEAVLDTHDDGSRTLDRHYRTAMAREYDFFDQAVRG</sequence>
<dbReference type="KEGG" id="erz:ER308_08195"/>
<proteinExistence type="predicted"/>
<name>A0A411YEI2_9ACTN</name>
<feature type="domain" description="Thiaminase-2/PQQC" evidence="2">
    <location>
        <begin position="8"/>
        <end position="203"/>
    </location>
</feature>
<protein>
    <submittedName>
        <fullName evidence="3">TenA family protein</fullName>
    </submittedName>
</protein>
<evidence type="ECO:0000256" key="1">
    <source>
        <dbReference type="ARBA" id="ARBA00004948"/>
    </source>
</evidence>
<dbReference type="InterPro" id="IPR050967">
    <property type="entry name" value="Thiamine_Salvage_TenA"/>
</dbReference>
<dbReference type="InterPro" id="IPR004305">
    <property type="entry name" value="Thiaminase-2/PQQC"/>
</dbReference>